<dbReference type="GO" id="GO:0008270">
    <property type="term" value="F:zinc ion binding"/>
    <property type="evidence" value="ECO:0007669"/>
    <property type="project" value="UniProtKB-UniRule"/>
</dbReference>
<evidence type="ECO:0000313" key="3">
    <source>
        <dbReference type="EMBL" id="KAG2596100.1"/>
    </source>
</evidence>
<feature type="domain" description="MULE transposase" evidence="2">
    <location>
        <begin position="148"/>
        <end position="241"/>
    </location>
</feature>
<comment type="subcellular location">
    <subcellularLocation>
        <location evidence="1">Nucleus</location>
    </subcellularLocation>
</comment>
<keyword evidence="1" id="KW-0862">Zinc</keyword>
<keyword evidence="4" id="KW-1185">Reference proteome</keyword>
<dbReference type="GO" id="GO:0006355">
    <property type="term" value="P:regulation of DNA-templated transcription"/>
    <property type="evidence" value="ECO:0007669"/>
    <property type="project" value="UniProtKB-UniRule"/>
</dbReference>
<reference evidence="3" key="1">
    <citation type="submission" date="2020-05" db="EMBL/GenBank/DDBJ databases">
        <title>WGS assembly of Panicum virgatum.</title>
        <authorList>
            <person name="Lovell J.T."/>
            <person name="Jenkins J."/>
            <person name="Shu S."/>
            <person name="Juenger T.E."/>
            <person name="Schmutz J."/>
        </authorList>
    </citation>
    <scope>NUCLEOTIDE SEQUENCE</scope>
    <source>
        <strain evidence="3">AP13</strain>
    </source>
</reference>
<proteinExistence type="inferred from homology"/>
<dbReference type="EMBL" id="CM029045">
    <property type="protein sequence ID" value="KAG2596100.1"/>
    <property type="molecule type" value="Genomic_DNA"/>
</dbReference>
<evidence type="ECO:0000259" key="2">
    <source>
        <dbReference type="Pfam" id="PF10551"/>
    </source>
</evidence>
<accession>A0A8T0SCV2</accession>
<name>A0A8T0SCV2_PANVG</name>
<dbReference type="PANTHER" id="PTHR31669:SF307">
    <property type="entry name" value="PROTEIN FAR1-RELATED SEQUENCE"/>
    <property type="match status" value="1"/>
</dbReference>
<dbReference type="PANTHER" id="PTHR31669">
    <property type="entry name" value="PROTEIN FAR1-RELATED SEQUENCE 10-RELATED"/>
    <property type="match status" value="1"/>
</dbReference>
<dbReference type="InterPro" id="IPR031052">
    <property type="entry name" value="FHY3/FAR1"/>
</dbReference>
<keyword evidence="1" id="KW-0863">Zinc-finger</keyword>
<keyword evidence="1" id="KW-0479">Metal-binding</keyword>
<comment type="similarity">
    <text evidence="1">Belongs to the FHY3/FAR1 family.</text>
</comment>
<dbReference type="InterPro" id="IPR018289">
    <property type="entry name" value="MULE_transposase_dom"/>
</dbReference>
<keyword evidence="1" id="KW-0539">Nucleus</keyword>
<sequence>MIRLHRTDDDGWFISKVVKDHNHQLSATDAEKREWGSHSKIDQTVRDMIKYLCENNITLSKVHCIMGSLFGSMDNIPFTRRLLRTICAQIAREQRDDDIRKTLELFRKMRAEDPVFQFSVDLDEKDQIETLIWASGRSRSNCSCFGNVVTFDTTNSTNLYKMPFGLFVGVNNHFQSSIFARVLMRDEKAESFKWVFKEFLALMGGVQPQTILTDQCKAMEIAINAIMPGITHLWCKWHVFKDARIELGPLYRKNAAFQDEFHKVITEMYTVDEFENAWGQMVEKYGLKDHHYMVKAYDKRKKWAKAYNKGKFCARMTSTQRSESANHMLKGVVPRNSSMNRFVEI</sequence>
<evidence type="ECO:0000313" key="4">
    <source>
        <dbReference type="Proteomes" id="UP000823388"/>
    </source>
</evidence>
<comment type="caution">
    <text evidence="3">The sequence shown here is derived from an EMBL/GenBank/DDBJ whole genome shotgun (WGS) entry which is preliminary data.</text>
</comment>
<organism evidence="3 4">
    <name type="scientific">Panicum virgatum</name>
    <name type="common">Blackwell switchgrass</name>
    <dbReference type="NCBI Taxonomy" id="38727"/>
    <lineage>
        <taxon>Eukaryota</taxon>
        <taxon>Viridiplantae</taxon>
        <taxon>Streptophyta</taxon>
        <taxon>Embryophyta</taxon>
        <taxon>Tracheophyta</taxon>
        <taxon>Spermatophyta</taxon>
        <taxon>Magnoliopsida</taxon>
        <taxon>Liliopsida</taxon>
        <taxon>Poales</taxon>
        <taxon>Poaceae</taxon>
        <taxon>PACMAD clade</taxon>
        <taxon>Panicoideae</taxon>
        <taxon>Panicodae</taxon>
        <taxon>Paniceae</taxon>
        <taxon>Panicinae</taxon>
        <taxon>Panicum</taxon>
        <taxon>Panicum sect. Hiantes</taxon>
    </lineage>
</organism>
<protein>
    <recommendedName>
        <fullName evidence="1">Protein FAR1-RELATED SEQUENCE</fullName>
    </recommendedName>
</protein>
<dbReference type="GO" id="GO:0005634">
    <property type="term" value="C:nucleus"/>
    <property type="evidence" value="ECO:0007669"/>
    <property type="project" value="UniProtKB-SubCell"/>
</dbReference>
<dbReference type="Pfam" id="PF10551">
    <property type="entry name" value="MULE"/>
    <property type="match status" value="1"/>
</dbReference>
<dbReference type="AlphaFoldDB" id="A0A8T0SCV2"/>
<gene>
    <name evidence="3" type="ORF">PVAP13_5KG131487</name>
</gene>
<dbReference type="Proteomes" id="UP000823388">
    <property type="component" value="Chromosome 5K"/>
</dbReference>
<evidence type="ECO:0000256" key="1">
    <source>
        <dbReference type="RuleBase" id="RU367018"/>
    </source>
</evidence>
<comment type="function">
    <text evidence="1">Putative transcription activator involved in regulating light control of development.</text>
</comment>